<dbReference type="PROSITE" id="PS50887">
    <property type="entry name" value="GGDEF"/>
    <property type="match status" value="1"/>
</dbReference>
<dbReference type="GO" id="GO:0000155">
    <property type="term" value="F:phosphorelay sensor kinase activity"/>
    <property type="evidence" value="ECO:0007669"/>
    <property type="project" value="TreeGrafter"/>
</dbReference>
<evidence type="ECO:0000256" key="2">
    <source>
        <dbReference type="PROSITE-ProRule" id="PRU00169"/>
    </source>
</evidence>
<feature type="domain" description="GGDEF" evidence="4">
    <location>
        <begin position="173"/>
        <end position="286"/>
    </location>
</feature>
<evidence type="ECO:0000313" key="5">
    <source>
        <dbReference type="EMBL" id="CRH07478.1"/>
    </source>
</evidence>
<dbReference type="Gene3D" id="3.40.50.2300">
    <property type="match status" value="1"/>
</dbReference>
<dbReference type="PANTHER" id="PTHR43547">
    <property type="entry name" value="TWO-COMPONENT HISTIDINE KINASE"/>
    <property type="match status" value="1"/>
</dbReference>
<feature type="domain" description="Response regulatory" evidence="3">
    <location>
        <begin position="8"/>
        <end position="129"/>
    </location>
</feature>
<dbReference type="InterPro" id="IPR011006">
    <property type="entry name" value="CheY-like_superfamily"/>
</dbReference>
<evidence type="ECO:0000259" key="4">
    <source>
        <dbReference type="PROSITE" id="PS50887"/>
    </source>
</evidence>
<dbReference type="Gene3D" id="3.30.70.270">
    <property type="match status" value="1"/>
</dbReference>
<dbReference type="SMART" id="SM00448">
    <property type="entry name" value="REC"/>
    <property type="match status" value="1"/>
</dbReference>
<dbReference type="SUPFAM" id="SSF52172">
    <property type="entry name" value="CheY-like"/>
    <property type="match status" value="1"/>
</dbReference>
<dbReference type="AlphaFoldDB" id="A0A1S7LLF8"/>
<dbReference type="EMBL" id="LO017727">
    <property type="protein sequence ID" value="CRH07478.1"/>
    <property type="molecule type" value="Genomic_DNA"/>
</dbReference>
<feature type="modified residue" description="4-aspartylphosphate" evidence="2">
    <location>
        <position position="64"/>
    </location>
</feature>
<evidence type="ECO:0000256" key="1">
    <source>
        <dbReference type="ARBA" id="ARBA00022553"/>
    </source>
</evidence>
<dbReference type="SUPFAM" id="SSF55073">
    <property type="entry name" value="Nucleotide cyclase"/>
    <property type="match status" value="1"/>
</dbReference>
<sequence length="300" mass="33423">MRSRAMSKILIVDDEPEQIRAPMKRQLRRAFRNRVEDLKILEADNGKEALEIIEQEIPDVVILDVMMPVMDGVTACRNIRANPAYSHIYIIMLTGRDGGMAEGLEVGADLYLRKPYDFEILKVSVTKGLQRDSRREVGALDPSTGLFNQSFFMSTILPKELNSAERYREACVHPLSLIMAKVRGEAESPPADEVMGKIIKGLQFRLSDRGAYMGEGEMVILLPNTPAHNAMVTAQRIRQTVQQYGLHSYVGITSYDHGESLIYPLAEDNMNLAESHGANTICLNDEVLASLDGGNRGELS</sequence>
<keyword evidence="1 2" id="KW-0597">Phosphoprotein</keyword>
<dbReference type="SMART" id="SM00267">
    <property type="entry name" value="GGDEF"/>
    <property type="match status" value="1"/>
</dbReference>
<dbReference type="PANTHER" id="PTHR43547:SF2">
    <property type="entry name" value="HYBRID SIGNAL TRANSDUCTION HISTIDINE KINASE C"/>
    <property type="match status" value="1"/>
</dbReference>
<accession>A0A1S7LLF8</accession>
<reference evidence="5" key="1">
    <citation type="submission" date="2015-04" db="EMBL/GenBank/DDBJ databases">
        <authorList>
            <person name="Syromyatnikov M.Y."/>
            <person name="Popov V.N."/>
        </authorList>
    </citation>
    <scope>NUCLEOTIDE SEQUENCE</scope>
    <source>
        <strain evidence="5">MO-1</strain>
    </source>
</reference>
<gene>
    <name evidence="5" type="ORF">MAGMO_3341</name>
</gene>
<dbReference type="InterPro" id="IPR029787">
    <property type="entry name" value="Nucleotide_cyclase"/>
</dbReference>
<proteinExistence type="predicted"/>
<evidence type="ECO:0000259" key="3">
    <source>
        <dbReference type="PROSITE" id="PS50110"/>
    </source>
</evidence>
<dbReference type="InterPro" id="IPR000160">
    <property type="entry name" value="GGDEF_dom"/>
</dbReference>
<name>A0A1S7LLF8_MAGMO</name>
<dbReference type="Pfam" id="PF00072">
    <property type="entry name" value="Response_reg"/>
    <property type="match status" value="1"/>
</dbReference>
<protein>
    <submittedName>
        <fullName evidence="5">Putative Two-component response regulator</fullName>
    </submittedName>
</protein>
<dbReference type="PROSITE" id="PS50110">
    <property type="entry name" value="RESPONSE_REGULATORY"/>
    <property type="match status" value="1"/>
</dbReference>
<dbReference type="InterPro" id="IPR001789">
    <property type="entry name" value="Sig_transdc_resp-reg_receiver"/>
</dbReference>
<organism evidence="5">
    <name type="scientific">Magnetococcus massalia (strain MO-1)</name>
    <dbReference type="NCBI Taxonomy" id="451514"/>
    <lineage>
        <taxon>Bacteria</taxon>
        <taxon>Pseudomonadati</taxon>
        <taxon>Pseudomonadota</taxon>
        <taxon>Magnetococcia</taxon>
        <taxon>Magnetococcales</taxon>
        <taxon>Magnetococcaceae</taxon>
        <taxon>Magnetococcus</taxon>
    </lineage>
</organism>
<dbReference type="InterPro" id="IPR043128">
    <property type="entry name" value="Rev_trsase/Diguanyl_cyclase"/>
</dbReference>